<evidence type="ECO:0000313" key="1">
    <source>
        <dbReference type="EMBL" id="KAJ7531062.1"/>
    </source>
</evidence>
<accession>A0ACC2BNT1</accession>
<dbReference type="Proteomes" id="UP001162992">
    <property type="component" value="Chromosome 14"/>
</dbReference>
<evidence type="ECO:0000313" key="2">
    <source>
        <dbReference type="Proteomes" id="UP001162992"/>
    </source>
</evidence>
<organism evidence="1 2">
    <name type="scientific">Diphasiastrum complanatum</name>
    <name type="common">Issler's clubmoss</name>
    <name type="synonym">Lycopodium complanatum</name>
    <dbReference type="NCBI Taxonomy" id="34168"/>
    <lineage>
        <taxon>Eukaryota</taxon>
        <taxon>Viridiplantae</taxon>
        <taxon>Streptophyta</taxon>
        <taxon>Embryophyta</taxon>
        <taxon>Tracheophyta</taxon>
        <taxon>Lycopodiopsida</taxon>
        <taxon>Lycopodiales</taxon>
        <taxon>Lycopodiaceae</taxon>
        <taxon>Lycopodioideae</taxon>
        <taxon>Diphasiastrum</taxon>
    </lineage>
</organism>
<proteinExistence type="predicted"/>
<comment type="caution">
    <text evidence="1">The sequence shown here is derived from an EMBL/GenBank/DDBJ whole genome shotgun (WGS) entry which is preliminary data.</text>
</comment>
<reference evidence="2" key="1">
    <citation type="journal article" date="2024" name="Proc. Natl. Acad. Sci. U.S.A.">
        <title>Extraordinary preservation of gene collinearity over three hundred million years revealed in homosporous lycophytes.</title>
        <authorList>
            <person name="Li C."/>
            <person name="Wickell D."/>
            <person name="Kuo L.Y."/>
            <person name="Chen X."/>
            <person name="Nie B."/>
            <person name="Liao X."/>
            <person name="Peng D."/>
            <person name="Ji J."/>
            <person name="Jenkins J."/>
            <person name="Williams M."/>
            <person name="Shu S."/>
            <person name="Plott C."/>
            <person name="Barry K."/>
            <person name="Rajasekar S."/>
            <person name="Grimwood J."/>
            <person name="Han X."/>
            <person name="Sun S."/>
            <person name="Hou Z."/>
            <person name="He W."/>
            <person name="Dai G."/>
            <person name="Sun C."/>
            <person name="Schmutz J."/>
            <person name="Leebens-Mack J.H."/>
            <person name="Li F.W."/>
            <person name="Wang L."/>
        </authorList>
    </citation>
    <scope>NUCLEOTIDE SEQUENCE [LARGE SCALE GENOMIC DNA]</scope>
    <source>
        <strain evidence="2">cv. PW_Plant_1</strain>
    </source>
</reference>
<keyword evidence="2" id="KW-1185">Reference proteome</keyword>
<protein>
    <submittedName>
        <fullName evidence="1">Uncharacterized protein</fullName>
    </submittedName>
</protein>
<dbReference type="EMBL" id="CM055105">
    <property type="protein sequence ID" value="KAJ7531062.1"/>
    <property type="molecule type" value="Genomic_DNA"/>
</dbReference>
<name>A0ACC2BNT1_DIPCM</name>
<gene>
    <name evidence="1" type="ORF">O6H91_14G031100</name>
</gene>
<sequence>MSYYSMRLWIVASIMHLCCVWAEQVSGAAAPHENSSAAFVMPVLAPSPLSESSADGILAPVPSPDTPSANPAPLLPSPTPLHIAKGPVAPVWWDSPGNQPNAGILPESPPSPDAPTTDMHSIPHQPYDLTPTPSPNTGVPLSMKDQKPSGGLSGGAKAGISFGIMFGVSLFVAACYVYRTRRENIKRANTFQEGI</sequence>